<dbReference type="STRING" id="29170.A0A368G5A0"/>
<evidence type="ECO:0000313" key="2">
    <source>
        <dbReference type="EMBL" id="RCN39624.1"/>
    </source>
</evidence>
<dbReference type="Proteomes" id="UP000252519">
    <property type="component" value="Unassembled WGS sequence"/>
</dbReference>
<dbReference type="EMBL" id="JOJR01000328">
    <property type="protein sequence ID" value="RCN39624.1"/>
    <property type="molecule type" value="Genomic_DNA"/>
</dbReference>
<name>A0A368G5A0_ANCCA</name>
<dbReference type="OrthoDB" id="10367706at2759"/>
<accession>A0A368G5A0</accession>
<sequence>MSDDSPGLRIVDEGAGPSDANGGSGDITLTPLSENVHPARKNGFICSQVWPHSLMNWRHCAKSPMHRRLRRRGTVS</sequence>
<keyword evidence="3" id="KW-1185">Reference proteome</keyword>
<gene>
    <name evidence="2" type="ORF">ANCCAN_14439</name>
</gene>
<protein>
    <submittedName>
        <fullName evidence="2">Uncharacterized protein</fullName>
    </submittedName>
</protein>
<comment type="caution">
    <text evidence="2">The sequence shown here is derived from an EMBL/GenBank/DDBJ whole genome shotgun (WGS) entry which is preliminary data.</text>
</comment>
<evidence type="ECO:0000256" key="1">
    <source>
        <dbReference type="SAM" id="MobiDB-lite"/>
    </source>
</evidence>
<reference evidence="2 3" key="1">
    <citation type="submission" date="2014-10" db="EMBL/GenBank/DDBJ databases">
        <title>Draft genome of the hookworm Ancylostoma caninum.</title>
        <authorList>
            <person name="Mitreva M."/>
        </authorList>
    </citation>
    <scope>NUCLEOTIDE SEQUENCE [LARGE SCALE GENOMIC DNA]</scope>
    <source>
        <strain evidence="2 3">Baltimore</strain>
    </source>
</reference>
<dbReference type="AlphaFoldDB" id="A0A368G5A0"/>
<proteinExistence type="predicted"/>
<organism evidence="2 3">
    <name type="scientific">Ancylostoma caninum</name>
    <name type="common">Dog hookworm</name>
    <dbReference type="NCBI Taxonomy" id="29170"/>
    <lineage>
        <taxon>Eukaryota</taxon>
        <taxon>Metazoa</taxon>
        <taxon>Ecdysozoa</taxon>
        <taxon>Nematoda</taxon>
        <taxon>Chromadorea</taxon>
        <taxon>Rhabditida</taxon>
        <taxon>Rhabditina</taxon>
        <taxon>Rhabditomorpha</taxon>
        <taxon>Strongyloidea</taxon>
        <taxon>Ancylostomatidae</taxon>
        <taxon>Ancylostomatinae</taxon>
        <taxon>Ancylostoma</taxon>
    </lineage>
</organism>
<feature type="region of interest" description="Disordered" evidence="1">
    <location>
        <begin position="1"/>
        <end position="29"/>
    </location>
</feature>
<evidence type="ECO:0000313" key="3">
    <source>
        <dbReference type="Proteomes" id="UP000252519"/>
    </source>
</evidence>